<dbReference type="EMBL" id="FOQD01000001">
    <property type="protein sequence ID" value="SFH61406.1"/>
    <property type="molecule type" value="Genomic_DNA"/>
</dbReference>
<reference evidence="3" key="1">
    <citation type="submission" date="2016-10" db="EMBL/GenBank/DDBJ databases">
        <authorList>
            <person name="Varghese N."/>
            <person name="Submissions S."/>
        </authorList>
    </citation>
    <scope>NUCLEOTIDE SEQUENCE [LARGE SCALE GENOMIC DNA]</scope>
    <source>
        <strain evidence="3">DSM 26348</strain>
    </source>
</reference>
<evidence type="ECO:0000313" key="3">
    <source>
        <dbReference type="Proteomes" id="UP000199518"/>
    </source>
</evidence>
<evidence type="ECO:0000256" key="1">
    <source>
        <dbReference type="SAM" id="Phobius"/>
    </source>
</evidence>
<feature type="transmembrane region" description="Helical" evidence="1">
    <location>
        <begin position="20"/>
        <end position="38"/>
    </location>
</feature>
<dbReference type="AlphaFoldDB" id="A0A1I3BH35"/>
<dbReference type="RefSeq" id="WP_139228186.1">
    <property type="nucleotide sequence ID" value="NZ_FOQD01000001.1"/>
</dbReference>
<sequence length="91" mass="10436">MIEMGSMQLHLPIWLEQIPFLFFVVWVAFLSFKLAAFMPRSQAQQKNAIDLANKGIELTQECIEKNVRLASAQEETNRLLSELIATLKSKQ</sequence>
<keyword evidence="1" id="KW-0472">Membrane</keyword>
<dbReference type="Proteomes" id="UP000199518">
    <property type="component" value="Unassembled WGS sequence"/>
</dbReference>
<gene>
    <name evidence="2" type="ORF">SAMN05421753_101443</name>
</gene>
<keyword evidence="1" id="KW-0812">Transmembrane</keyword>
<proteinExistence type="predicted"/>
<accession>A0A1I3BH35</accession>
<name>A0A1I3BH35_9PLAN</name>
<protein>
    <submittedName>
        <fullName evidence="2">Uncharacterized protein</fullName>
    </submittedName>
</protein>
<evidence type="ECO:0000313" key="2">
    <source>
        <dbReference type="EMBL" id="SFH61406.1"/>
    </source>
</evidence>
<keyword evidence="1" id="KW-1133">Transmembrane helix</keyword>
<keyword evidence="3" id="KW-1185">Reference proteome</keyword>
<organism evidence="2 3">
    <name type="scientific">Planctomicrobium piriforme</name>
    <dbReference type="NCBI Taxonomy" id="1576369"/>
    <lineage>
        <taxon>Bacteria</taxon>
        <taxon>Pseudomonadati</taxon>
        <taxon>Planctomycetota</taxon>
        <taxon>Planctomycetia</taxon>
        <taxon>Planctomycetales</taxon>
        <taxon>Planctomycetaceae</taxon>
        <taxon>Planctomicrobium</taxon>
    </lineage>
</organism>